<dbReference type="InterPro" id="IPR011991">
    <property type="entry name" value="ArsR-like_HTH"/>
</dbReference>
<evidence type="ECO:0000259" key="4">
    <source>
        <dbReference type="PROSITE" id="PS50987"/>
    </source>
</evidence>
<dbReference type="PROSITE" id="PS50987">
    <property type="entry name" value="HTH_ARSR_2"/>
    <property type="match status" value="1"/>
</dbReference>
<keyword evidence="3" id="KW-0804">Transcription</keyword>
<dbReference type="NCBIfam" id="NF033788">
    <property type="entry name" value="HTH_metalloreg"/>
    <property type="match status" value="1"/>
</dbReference>
<dbReference type="EMBL" id="JAAVNE010000002">
    <property type="protein sequence ID" value="NKC29653.1"/>
    <property type="molecule type" value="Genomic_DNA"/>
</dbReference>
<dbReference type="PANTHER" id="PTHR33154">
    <property type="entry name" value="TRANSCRIPTIONAL REGULATOR, ARSR FAMILY"/>
    <property type="match status" value="1"/>
</dbReference>
<dbReference type="Gene3D" id="1.10.10.10">
    <property type="entry name" value="Winged helix-like DNA-binding domain superfamily/Winged helix DNA-binding domain"/>
    <property type="match status" value="1"/>
</dbReference>
<dbReference type="SUPFAM" id="SSF46785">
    <property type="entry name" value="Winged helix' DNA-binding domain"/>
    <property type="match status" value="1"/>
</dbReference>
<reference evidence="5 6" key="1">
    <citation type="submission" date="2020-03" db="EMBL/GenBank/DDBJ databases">
        <title>Roseomonas selenitidurans sp. nov. isolated from urban soil.</title>
        <authorList>
            <person name="Liu H."/>
        </authorList>
    </citation>
    <scope>NUCLEOTIDE SEQUENCE [LARGE SCALE GENOMIC DNA]</scope>
    <source>
        <strain evidence="5 6">BU-1</strain>
    </source>
</reference>
<sequence>MNPATGRPALTPSPSPSPGAEADAAVAAIAKALGHPARIRIIRLLLERPACFGCDIVAEVGLAQSTVSEHLRILRSAGIISGDVAHPRICYAIDPGRLMPLALLLNAIFEKHGRGELKGSICCPPPSFTPGQD</sequence>
<dbReference type="InterPro" id="IPR001845">
    <property type="entry name" value="HTH_ArsR_DNA-bd_dom"/>
</dbReference>
<organism evidence="5 6">
    <name type="scientific">Falsiroseomonas selenitidurans</name>
    <dbReference type="NCBI Taxonomy" id="2716335"/>
    <lineage>
        <taxon>Bacteria</taxon>
        <taxon>Pseudomonadati</taxon>
        <taxon>Pseudomonadota</taxon>
        <taxon>Alphaproteobacteria</taxon>
        <taxon>Acetobacterales</taxon>
        <taxon>Roseomonadaceae</taxon>
        <taxon>Falsiroseomonas</taxon>
    </lineage>
</organism>
<evidence type="ECO:0000313" key="5">
    <source>
        <dbReference type="EMBL" id="NKC29653.1"/>
    </source>
</evidence>
<dbReference type="PRINTS" id="PR00778">
    <property type="entry name" value="HTHARSR"/>
</dbReference>
<keyword evidence="2" id="KW-0238">DNA-binding</keyword>
<keyword evidence="1" id="KW-0805">Transcription regulation</keyword>
<feature type="domain" description="HTH arsR-type" evidence="4">
    <location>
        <begin position="18"/>
        <end position="113"/>
    </location>
</feature>
<dbReference type="SMART" id="SM00418">
    <property type="entry name" value="HTH_ARSR"/>
    <property type="match status" value="1"/>
</dbReference>
<dbReference type="InterPro" id="IPR036388">
    <property type="entry name" value="WH-like_DNA-bd_sf"/>
</dbReference>
<comment type="caution">
    <text evidence="5">The sequence shown here is derived from an EMBL/GenBank/DDBJ whole genome shotgun (WGS) entry which is preliminary data.</text>
</comment>
<accession>A0ABX1DYU5</accession>
<evidence type="ECO:0000256" key="2">
    <source>
        <dbReference type="ARBA" id="ARBA00023125"/>
    </source>
</evidence>
<protein>
    <submittedName>
        <fullName evidence="5">Winged helix-turn-helix transcriptional regulator</fullName>
    </submittedName>
</protein>
<dbReference type="Proteomes" id="UP000787635">
    <property type="component" value="Unassembled WGS sequence"/>
</dbReference>
<dbReference type="InterPro" id="IPR036390">
    <property type="entry name" value="WH_DNA-bd_sf"/>
</dbReference>
<evidence type="ECO:0000256" key="1">
    <source>
        <dbReference type="ARBA" id="ARBA00023015"/>
    </source>
</evidence>
<dbReference type="InterPro" id="IPR051081">
    <property type="entry name" value="HTH_MetalResp_TranReg"/>
</dbReference>
<proteinExistence type="predicted"/>
<name>A0ABX1DYU5_9PROT</name>
<evidence type="ECO:0000313" key="6">
    <source>
        <dbReference type="Proteomes" id="UP000787635"/>
    </source>
</evidence>
<gene>
    <name evidence="5" type="ORF">HEQ75_02175</name>
</gene>
<dbReference type="RefSeq" id="WP_168027275.1">
    <property type="nucleotide sequence ID" value="NZ_JAAVNE010000002.1"/>
</dbReference>
<dbReference type="CDD" id="cd00090">
    <property type="entry name" value="HTH_ARSR"/>
    <property type="match status" value="1"/>
</dbReference>
<dbReference type="Pfam" id="PF01022">
    <property type="entry name" value="HTH_5"/>
    <property type="match status" value="1"/>
</dbReference>
<dbReference type="PANTHER" id="PTHR33154:SF15">
    <property type="entry name" value="REGULATORY PROTEIN ARSR"/>
    <property type="match status" value="1"/>
</dbReference>
<keyword evidence="6" id="KW-1185">Reference proteome</keyword>
<evidence type="ECO:0000256" key="3">
    <source>
        <dbReference type="ARBA" id="ARBA00023163"/>
    </source>
</evidence>